<evidence type="ECO:0000313" key="1">
    <source>
        <dbReference type="EMBL" id="KAJ2879347.1"/>
    </source>
</evidence>
<gene>
    <name evidence="1" type="ORF">IWW38_006135</name>
</gene>
<protein>
    <submittedName>
        <fullName evidence="1">Uncharacterized protein</fullName>
    </submittedName>
</protein>
<reference evidence="1" key="1">
    <citation type="submission" date="2022-07" db="EMBL/GenBank/DDBJ databases">
        <title>Phylogenomic reconstructions and comparative analyses of Kickxellomycotina fungi.</title>
        <authorList>
            <person name="Reynolds N.K."/>
            <person name="Stajich J.E."/>
            <person name="Barry K."/>
            <person name="Grigoriev I.V."/>
            <person name="Crous P."/>
            <person name="Smith M.E."/>
        </authorList>
    </citation>
    <scope>NUCLEOTIDE SEQUENCE</scope>
    <source>
        <strain evidence="1">CBS 190363</strain>
    </source>
</reference>
<proteinExistence type="predicted"/>
<dbReference type="EMBL" id="JANBVB010003333">
    <property type="protein sequence ID" value="KAJ2879347.1"/>
    <property type="molecule type" value="Genomic_DNA"/>
</dbReference>
<comment type="caution">
    <text evidence="1">The sequence shown here is derived from an EMBL/GenBank/DDBJ whole genome shotgun (WGS) entry which is preliminary data.</text>
</comment>
<accession>A0ACC1LTT4</accession>
<evidence type="ECO:0000313" key="2">
    <source>
        <dbReference type="Proteomes" id="UP001139981"/>
    </source>
</evidence>
<keyword evidence="2" id="KW-1185">Reference proteome</keyword>
<sequence length="216" mass="22652">MKLIVGFAFASTLAVVAGLCIGANATSITLSQLNQAVPVRASDSSCASVSTPDECAPNSRAVAAINSAIAKYGVTQRGEIVAVISLMAYESASWQYNINHFPGRPGQGTRAMLMSNFVEQYAQALYPAQAAQALGGGAATDAVLNNVRALVLNDNDSFGSGFWYLVNHAAAYHNAADKLRSGNADDFKDYVVNGVGAGWDDGRQTLWETVNGALQI</sequence>
<dbReference type="Proteomes" id="UP001139981">
    <property type="component" value="Unassembled WGS sequence"/>
</dbReference>
<organism evidence="1 2">
    <name type="scientific">Coemansia aciculifera</name>
    <dbReference type="NCBI Taxonomy" id="417176"/>
    <lineage>
        <taxon>Eukaryota</taxon>
        <taxon>Fungi</taxon>
        <taxon>Fungi incertae sedis</taxon>
        <taxon>Zoopagomycota</taxon>
        <taxon>Kickxellomycotina</taxon>
        <taxon>Kickxellomycetes</taxon>
        <taxon>Kickxellales</taxon>
        <taxon>Kickxellaceae</taxon>
        <taxon>Coemansia</taxon>
    </lineage>
</organism>
<name>A0ACC1LTT4_9FUNG</name>